<dbReference type="EMBL" id="JANBTX010000004">
    <property type="protein sequence ID" value="KAJ2691062.1"/>
    <property type="molecule type" value="Genomic_DNA"/>
</dbReference>
<feature type="region of interest" description="Disordered" evidence="1">
    <location>
        <begin position="1"/>
        <end position="40"/>
    </location>
</feature>
<dbReference type="Pfam" id="PF20497">
    <property type="entry name" value="SWI-SNF_Ssr4_C"/>
    <property type="match status" value="1"/>
</dbReference>
<name>A0A9W8GKC4_9FUNG</name>
<evidence type="ECO:0000256" key="1">
    <source>
        <dbReference type="SAM" id="MobiDB-lite"/>
    </source>
</evidence>
<accession>A0A9W8GKC4</accession>
<feature type="domain" description="SWI/SNF and RSC complexes subunit Ssr4 C-terminal" evidence="2">
    <location>
        <begin position="173"/>
        <end position="205"/>
    </location>
</feature>
<gene>
    <name evidence="3" type="ORF">IWW39_000270</name>
</gene>
<feature type="compositionally biased region" description="Polar residues" evidence="1">
    <location>
        <begin position="1"/>
        <end position="17"/>
    </location>
</feature>
<reference evidence="3" key="1">
    <citation type="submission" date="2022-07" db="EMBL/GenBank/DDBJ databases">
        <title>Phylogenomic reconstructions and comparative analyses of Kickxellomycotina fungi.</title>
        <authorList>
            <person name="Reynolds N.K."/>
            <person name="Stajich J.E."/>
            <person name="Barry K."/>
            <person name="Grigoriev I.V."/>
            <person name="Crous P."/>
            <person name="Smith M.E."/>
        </authorList>
    </citation>
    <scope>NUCLEOTIDE SEQUENCE</scope>
    <source>
        <strain evidence="3">CBS 109367</strain>
    </source>
</reference>
<feature type="compositionally biased region" description="Low complexity" evidence="1">
    <location>
        <begin position="18"/>
        <end position="34"/>
    </location>
</feature>
<evidence type="ECO:0000313" key="4">
    <source>
        <dbReference type="Proteomes" id="UP001151516"/>
    </source>
</evidence>
<sequence>MSGPQQTPTRYPPNQQYTPRPGMPGHMPMGTPTPQQRPGMMQYRPGLQMTPQQQQQLYMSANRGMPMGNMTPQMQAQYTQQLQQQYLHQQQMNGQMRPAMSGMPTTGPGMRPGAPQQQQFMYGGNPAMAAAGAAMHGQQPHPALIQPPTPTQAGRKRKGKPANESTSGMADDGAGSGDELDDLQPYNISLSRYQNNHNLMAEVFVALPTSMTNEPKHFYEEMDENVVAGKLDQLNAAIKECGEEHEGRMQDIKKNRDGFAEMIGTLVNASYEDVDKIKKDLENRFAMEFVNNPYLTVERVAIDQIQPVENAVYKQL</sequence>
<evidence type="ECO:0000259" key="2">
    <source>
        <dbReference type="Pfam" id="PF20497"/>
    </source>
</evidence>
<feature type="region of interest" description="Disordered" evidence="1">
    <location>
        <begin position="139"/>
        <end position="181"/>
    </location>
</feature>
<comment type="caution">
    <text evidence="3">The sequence shown here is derived from an EMBL/GenBank/DDBJ whole genome shotgun (WGS) entry which is preliminary data.</text>
</comment>
<keyword evidence="4" id="KW-1185">Reference proteome</keyword>
<evidence type="ECO:0000313" key="3">
    <source>
        <dbReference type="EMBL" id="KAJ2691062.1"/>
    </source>
</evidence>
<proteinExistence type="predicted"/>
<protein>
    <recommendedName>
        <fullName evidence="2">SWI/SNF and RSC complexes subunit Ssr4 C-terminal domain-containing protein</fullName>
    </recommendedName>
</protein>
<organism evidence="3 4">
    <name type="scientific">Coemansia spiralis</name>
    <dbReference type="NCBI Taxonomy" id="417178"/>
    <lineage>
        <taxon>Eukaryota</taxon>
        <taxon>Fungi</taxon>
        <taxon>Fungi incertae sedis</taxon>
        <taxon>Zoopagomycota</taxon>
        <taxon>Kickxellomycotina</taxon>
        <taxon>Kickxellomycetes</taxon>
        <taxon>Kickxellales</taxon>
        <taxon>Kickxellaceae</taxon>
        <taxon>Coemansia</taxon>
    </lineage>
</organism>
<dbReference type="OrthoDB" id="5321006at2759"/>
<dbReference type="Proteomes" id="UP001151516">
    <property type="component" value="Unassembled WGS sequence"/>
</dbReference>
<dbReference type="AlphaFoldDB" id="A0A9W8GKC4"/>
<dbReference type="InterPro" id="IPR046464">
    <property type="entry name" value="SWI-SNF_Ssr4_C"/>
</dbReference>